<organism evidence="1 2">
    <name type="scientific">Candidatus Brocadia fulgida</name>
    <dbReference type="NCBI Taxonomy" id="380242"/>
    <lineage>
        <taxon>Bacteria</taxon>
        <taxon>Pseudomonadati</taxon>
        <taxon>Planctomycetota</taxon>
        <taxon>Candidatus Brocadiia</taxon>
        <taxon>Candidatus Brocadiales</taxon>
        <taxon>Candidatus Brocadiaceae</taxon>
        <taxon>Candidatus Brocadia</taxon>
    </lineage>
</organism>
<accession>A0A0M2UT21</accession>
<proteinExistence type="predicted"/>
<comment type="caution">
    <text evidence="1">The sequence shown here is derived from an EMBL/GenBank/DDBJ whole genome shotgun (WGS) entry which is preliminary data.</text>
</comment>
<protein>
    <submittedName>
        <fullName evidence="1">Uncharacterized protein</fullName>
    </submittedName>
</protein>
<reference evidence="1 2" key="1">
    <citation type="journal article" date="2013" name="BMC Microbiol.">
        <title>Identification of the type II cytochrome c maturation pathway in anammox bacteria by comparative genomics.</title>
        <authorList>
            <person name="Ferousi C."/>
            <person name="Speth D.R."/>
            <person name="Reimann J."/>
            <person name="Op den Camp H.J."/>
            <person name="Allen J.W."/>
            <person name="Keltjens J.T."/>
            <person name="Jetten M.S."/>
        </authorList>
    </citation>
    <scope>NUCLEOTIDE SEQUENCE [LARGE SCALE GENOMIC DNA]</scope>
    <source>
        <strain evidence="1">RU1</strain>
    </source>
</reference>
<gene>
    <name evidence="1" type="ORF">BROFUL_02545</name>
</gene>
<evidence type="ECO:0000313" key="1">
    <source>
        <dbReference type="EMBL" id="KKO18765.1"/>
    </source>
</evidence>
<name>A0A0M2UT21_9BACT</name>
<dbReference type="Proteomes" id="UP000034954">
    <property type="component" value="Unassembled WGS sequence"/>
</dbReference>
<sequence>MSAHGRIQENHDSIPFARSECSDGMCCFTCVIPPGNKHIGFFKSLWKRGTGYPYVKLLVTSEGYKDEWYDSCKFLNFTIAPDAARCHLIMDLRCSIYKSRPTQCVGYPDRAGESLYQSISGPCIFNEYTAPPAYRKLVYKREWKAFYAISDQADAIRGICAHEDPSAARSLILEAKGVVRTTLLVGNREREYILIPIQKQTENILYISEKHQPIATIRQAYSRWEEKIHNNLINHYGEEWESRLQGAIEMEEKDACKRGDEDTTGNPE</sequence>
<dbReference type="AlphaFoldDB" id="A0A0M2UT21"/>
<dbReference type="EMBL" id="LAQJ01000237">
    <property type="protein sequence ID" value="KKO18765.1"/>
    <property type="molecule type" value="Genomic_DNA"/>
</dbReference>
<evidence type="ECO:0000313" key="2">
    <source>
        <dbReference type="Proteomes" id="UP000034954"/>
    </source>
</evidence>
<keyword evidence="2" id="KW-1185">Reference proteome</keyword>